<keyword evidence="2 5" id="KW-0489">Methyltransferase</keyword>
<dbReference type="InterPro" id="IPR002941">
    <property type="entry name" value="DNA_methylase_N4/N6"/>
</dbReference>
<evidence type="ECO:0000256" key="1">
    <source>
        <dbReference type="ARBA" id="ARBA00006594"/>
    </source>
</evidence>
<comment type="similarity">
    <text evidence="1">Belongs to the N(4)/N(6)-methyltransferase family.</text>
</comment>
<dbReference type="REBASE" id="234798">
    <property type="entry name" value="M.CmiCs3NORF9905P"/>
</dbReference>
<dbReference type="InterPro" id="IPR002052">
    <property type="entry name" value="DNA_methylase_N6_adenine_CS"/>
</dbReference>
<keyword evidence="6" id="KW-1185">Reference proteome</keyword>
<proteinExistence type="inferred from homology"/>
<dbReference type="STRING" id="31964.CMS3033"/>
<dbReference type="GO" id="GO:0008170">
    <property type="term" value="F:N-methyltransferase activity"/>
    <property type="evidence" value="ECO:0007669"/>
    <property type="project" value="InterPro"/>
</dbReference>
<dbReference type="InterPro" id="IPR029063">
    <property type="entry name" value="SAM-dependent_MTases_sf"/>
</dbReference>
<dbReference type="eggNOG" id="COG2189">
    <property type="taxonomic scope" value="Bacteria"/>
</dbReference>
<sequence length="391" mass="43806">MGLSMTTEHVAADDQGVLPLDRAVEVDAKPIEDAPEQNEVPATHIAVAGALMVGDASSALRVLHADPERLESIKLCYLDPPYNTGETFRHYSDKRDSNEWISELRGHLTALIPLLAPDASVWLHLDDSEQHRARVVMDEVFGREAFVSTIIWQKRKSRDNRKAFSSMHDYIHVYALSGPKSWKRVRHGLPDQGTFANPDNDPRGPWRSAPMSVQAGHATQNQFYTVVTPSGARHDPPPGRCWTFSKMRLEELVRDGRVYWPRGGAGKPRLKRYESESGGLAPFTIWTADEVGDTASAKKELLRDFPGGPVFDTPKPEKLLERIIKIGSDPGDTVLDYYLGSGTTAVVAQRLGRNWIGVEQNESVVEEYVIPRLRRGSVVLREVLWRVTNVW</sequence>
<evidence type="ECO:0000256" key="4">
    <source>
        <dbReference type="ARBA" id="ARBA00022691"/>
    </source>
</evidence>
<gene>
    <name evidence="5" type="ordered locus">CMS3033</name>
</gene>
<dbReference type="PROSITE" id="PS00092">
    <property type="entry name" value="N6_MTASE"/>
    <property type="match status" value="1"/>
</dbReference>
<dbReference type="AlphaFoldDB" id="B0RD10"/>
<evidence type="ECO:0000256" key="2">
    <source>
        <dbReference type="ARBA" id="ARBA00022603"/>
    </source>
</evidence>
<accession>B0RD10</accession>
<dbReference type="GO" id="GO:0003677">
    <property type="term" value="F:DNA binding"/>
    <property type="evidence" value="ECO:0007669"/>
    <property type="project" value="InterPro"/>
</dbReference>
<keyword evidence="3" id="KW-0808">Transferase</keyword>
<dbReference type="HOGENOM" id="CLU_020164_1_0_11"/>
<dbReference type="Pfam" id="PF01555">
    <property type="entry name" value="N6_N4_Mtase"/>
    <property type="match status" value="1"/>
</dbReference>
<dbReference type="REBASE" id="17390">
    <property type="entry name" value="M.CmiSORF3033P"/>
</dbReference>
<dbReference type="PRINTS" id="PR00506">
    <property type="entry name" value="D21N6MTFRASE"/>
</dbReference>
<organism evidence="5 6">
    <name type="scientific">Clavibacter sepedonicus</name>
    <name type="common">Clavibacter michiganensis subsp. sepedonicus</name>
    <dbReference type="NCBI Taxonomy" id="31964"/>
    <lineage>
        <taxon>Bacteria</taxon>
        <taxon>Bacillati</taxon>
        <taxon>Actinomycetota</taxon>
        <taxon>Actinomycetes</taxon>
        <taxon>Micrococcales</taxon>
        <taxon>Microbacteriaceae</taxon>
        <taxon>Clavibacter</taxon>
    </lineage>
</organism>
<name>B0RD10_CLASE</name>
<dbReference type="Gene3D" id="3.40.50.150">
    <property type="entry name" value="Vaccinia Virus protein VP39"/>
    <property type="match status" value="1"/>
</dbReference>
<protein>
    <submittedName>
        <fullName evidence="5">Restriction-modification system methyltransferase</fullName>
    </submittedName>
</protein>
<dbReference type="KEGG" id="cms:CMS3033"/>
<keyword evidence="4" id="KW-0949">S-adenosyl-L-methionine</keyword>
<evidence type="ECO:0000256" key="3">
    <source>
        <dbReference type="ARBA" id="ARBA00022679"/>
    </source>
</evidence>
<evidence type="ECO:0000313" key="5">
    <source>
        <dbReference type="EMBL" id="CAQ03103.1"/>
    </source>
</evidence>
<dbReference type="GO" id="GO:0032259">
    <property type="term" value="P:methylation"/>
    <property type="evidence" value="ECO:0007669"/>
    <property type="project" value="UniProtKB-KW"/>
</dbReference>
<dbReference type="SUPFAM" id="SSF53335">
    <property type="entry name" value="S-adenosyl-L-methionine-dependent methyltransferases"/>
    <property type="match status" value="1"/>
</dbReference>
<evidence type="ECO:0000313" key="6">
    <source>
        <dbReference type="Proteomes" id="UP000001318"/>
    </source>
</evidence>
<dbReference type="InterPro" id="IPR002295">
    <property type="entry name" value="N4/N6-MTase_EcoPI_Mod-like"/>
</dbReference>
<dbReference type="EMBL" id="AM849034">
    <property type="protein sequence ID" value="CAQ03103.1"/>
    <property type="molecule type" value="Genomic_DNA"/>
</dbReference>
<dbReference type="Proteomes" id="UP000001318">
    <property type="component" value="Chromosome"/>
</dbReference>
<reference evidence="5 6" key="1">
    <citation type="journal article" date="2008" name="J. Bacteriol.">
        <title>Genome of the actinomycete plant pathogen Clavibacter michiganensis subsp. sepedonicus suggests recent niche adaptation.</title>
        <authorList>
            <person name="Bentley S.D."/>
            <person name="Corton C."/>
            <person name="Brown S.E."/>
            <person name="Barron A."/>
            <person name="Clark L."/>
            <person name="Doggett J."/>
            <person name="Harris B."/>
            <person name="Ormond D."/>
            <person name="Quail M.A."/>
            <person name="May G."/>
            <person name="Francis D."/>
            <person name="Knudson D."/>
            <person name="Parkhill J."/>
            <person name="Ishimaru C.A."/>
        </authorList>
    </citation>
    <scope>NUCLEOTIDE SEQUENCE [LARGE SCALE GENOMIC DNA]</scope>
    <source>
        <strain evidence="6">ATCC 33113 / DSM 20744 / JCM 9667 / LMG 2889 / ICMP 2535 / C-1</strain>
    </source>
</reference>